<comment type="caution">
    <text evidence="7">The sequence shown here is derived from an EMBL/GenBank/DDBJ whole genome shotgun (WGS) entry which is preliminary data.</text>
</comment>
<feature type="transmembrane region" description="Helical" evidence="6">
    <location>
        <begin position="174"/>
        <end position="195"/>
    </location>
</feature>
<feature type="transmembrane region" description="Helical" evidence="6">
    <location>
        <begin position="116"/>
        <end position="136"/>
    </location>
</feature>
<feature type="transmembrane region" description="Helical" evidence="6">
    <location>
        <begin position="148"/>
        <end position="168"/>
    </location>
</feature>
<keyword evidence="8" id="KW-1185">Reference proteome</keyword>
<keyword evidence="4 6" id="KW-1133">Transmembrane helix</keyword>
<proteinExistence type="predicted"/>
<dbReference type="OrthoDB" id="9921250at2"/>
<evidence type="ECO:0000256" key="3">
    <source>
        <dbReference type="ARBA" id="ARBA00022692"/>
    </source>
</evidence>
<reference evidence="7 8" key="1">
    <citation type="submission" date="2019-01" db="EMBL/GenBank/DDBJ databases">
        <title>Pseudoxanthomonas composti sp. nov., isolated from compost.</title>
        <authorList>
            <person name="Yang G."/>
        </authorList>
    </citation>
    <scope>NUCLEOTIDE SEQUENCE [LARGE SCALE GENOMIC DNA]</scope>
    <source>
        <strain evidence="7 8">GSS15</strain>
    </source>
</reference>
<keyword evidence="2" id="KW-1003">Cell membrane</keyword>
<dbReference type="PANTHER" id="PTHR30250:SF11">
    <property type="entry name" value="O-ANTIGEN TRANSPORTER-RELATED"/>
    <property type="match status" value="1"/>
</dbReference>
<keyword evidence="3 6" id="KW-0812">Transmembrane</keyword>
<evidence type="ECO:0000313" key="8">
    <source>
        <dbReference type="Proteomes" id="UP000289784"/>
    </source>
</evidence>
<dbReference type="Proteomes" id="UP000289784">
    <property type="component" value="Unassembled WGS sequence"/>
</dbReference>
<evidence type="ECO:0000256" key="4">
    <source>
        <dbReference type="ARBA" id="ARBA00022989"/>
    </source>
</evidence>
<accession>A0A4V1N172</accession>
<evidence type="ECO:0000256" key="1">
    <source>
        <dbReference type="ARBA" id="ARBA00004651"/>
    </source>
</evidence>
<evidence type="ECO:0000256" key="2">
    <source>
        <dbReference type="ARBA" id="ARBA00022475"/>
    </source>
</evidence>
<feature type="transmembrane region" description="Helical" evidence="6">
    <location>
        <begin position="247"/>
        <end position="270"/>
    </location>
</feature>
<dbReference type="InterPro" id="IPR050833">
    <property type="entry name" value="Poly_Biosynth_Transport"/>
</dbReference>
<evidence type="ECO:0000256" key="6">
    <source>
        <dbReference type="SAM" id="Phobius"/>
    </source>
</evidence>
<dbReference type="GO" id="GO:0005886">
    <property type="term" value="C:plasma membrane"/>
    <property type="evidence" value="ECO:0007669"/>
    <property type="project" value="UniProtKB-SubCell"/>
</dbReference>
<protein>
    <recommendedName>
        <fullName evidence="9">Polysaccharide biosynthesis protein</fullName>
    </recommendedName>
</protein>
<keyword evidence="5 6" id="KW-0472">Membrane</keyword>
<name>A0A4V1N172_9GAMM</name>
<evidence type="ECO:0008006" key="9">
    <source>
        <dbReference type="Google" id="ProtNLM"/>
    </source>
</evidence>
<feature type="transmembrane region" description="Helical" evidence="6">
    <location>
        <begin position="291"/>
        <end position="313"/>
    </location>
</feature>
<dbReference type="AlphaFoldDB" id="A0A4V1N172"/>
<evidence type="ECO:0000256" key="5">
    <source>
        <dbReference type="ARBA" id="ARBA00023136"/>
    </source>
</evidence>
<dbReference type="PANTHER" id="PTHR30250">
    <property type="entry name" value="PST FAMILY PREDICTED COLANIC ACID TRANSPORTER"/>
    <property type="match status" value="1"/>
</dbReference>
<organism evidence="7 8">
    <name type="scientific">Pseudoxanthomonas composti</name>
    <dbReference type="NCBI Taxonomy" id="2137479"/>
    <lineage>
        <taxon>Bacteria</taxon>
        <taxon>Pseudomonadati</taxon>
        <taxon>Pseudomonadota</taxon>
        <taxon>Gammaproteobacteria</taxon>
        <taxon>Lysobacterales</taxon>
        <taxon>Lysobacteraceae</taxon>
        <taxon>Pseudoxanthomonas</taxon>
    </lineage>
</organism>
<feature type="transmembrane region" description="Helical" evidence="6">
    <location>
        <begin position="216"/>
        <end position="235"/>
    </location>
</feature>
<sequence>MSAAARLRRLGAKLGNGHFAVADQLAMVGGNFLMNLTLARAGDLEAFGSFSVLYALLVLVNAGQSALIGEPLALSRELDAQQRPRALDGQRASLQIVLPFSALLAVHAFATMPGLGLFHALLFVLACTACSAYWSSKGRLHALGKHRSAFNASLSGGVVVVATALLAITRTDAVTAGLVAIVVSSLCGLAVALHADGERRAHASLSLRGVAELGKAGLPIALLVWIANNIVFLMLGQAQRLDDAAGLRAILTLLLPVNQVMIGCSAFVLPQLAAMSRAGEQARIAAFSGRALAVSVGAALVFGVATCLAAGPVSRLVLGPQFDPYIQALRLVAIALPASWACVIVVRAHFQGGRRPRFVLFGYVSALVLGVPVAAWALHQDGAWAAAAATLAIHGSLAVVLFGLFVFDVRARRHADAHARTSEIARPEETT</sequence>
<gene>
    <name evidence="7" type="ORF">EPA99_06725</name>
</gene>
<feature type="transmembrane region" description="Helical" evidence="6">
    <location>
        <begin position="325"/>
        <end position="346"/>
    </location>
</feature>
<comment type="subcellular location">
    <subcellularLocation>
        <location evidence="1">Cell membrane</location>
        <topology evidence="1">Multi-pass membrane protein</topology>
    </subcellularLocation>
</comment>
<feature type="transmembrane region" description="Helical" evidence="6">
    <location>
        <begin position="384"/>
        <end position="407"/>
    </location>
</feature>
<dbReference type="EMBL" id="SAWZ01000003">
    <property type="protein sequence ID" value="RXR06346.1"/>
    <property type="molecule type" value="Genomic_DNA"/>
</dbReference>
<evidence type="ECO:0000313" key="7">
    <source>
        <dbReference type="EMBL" id="RXR06346.1"/>
    </source>
</evidence>
<feature type="transmembrane region" description="Helical" evidence="6">
    <location>
        <begin position="358"/>
        <end position="378"/>
    </location>
</feature>
<dbReference type="RefSeq" id="WP_129470453.1">
    <property type="nucleotide sequence ID" value="NZ_SAWZ01000003.1"/>
</dbReference>